<reference evidence="5 6" key="1">
    <citation type="submission" date="2013-03" db="EMBL/GenBank/DDBJ databases">
        <title>Salinisphaera dokdonensis CL-ES53 Genome Sequencing.</title>
        <authorList>
            <person name="Li C."/>
            <person name="Lai Q."/>
            <person name="Shao Z."/>
        </authorList>
    </citation>
    <scope>NUCLEOTIDE SEQUENCE [LARGE SCALE GENOMIC DNA]</scope>
    <source>
        <strain evidence="5 6">CL-ES53</strain>
    </source>
</reference>
<dbReference type="PANTHER" id="PTHR30570:SF1">
    <property type="entry name" value="PHOSPHATE-BINDING PROTEIN PSTS"/>
    <property type="match status" value="1"/>
</dbReference>
<keyword evidence="6" id="KW-1185">Reference proteome</keyword>
<feature type="chain" id="PRO_5047143581" evidence="3">
    <location>
        <begin position="25"/>
        <end position="373"/>
    </location>
</feature>
<dbReference type="CDD" id="cd13654">
    <property type="entry name" value="PBP2_phosphate_like_2"/>
    <property type="match status" value="1"/>
</dbReference>
<feature type="domain" description="PBP" evidence="4">
    <location>
        <begin position="50"/>
        <end position="323"/>
    </location>
</feature>
<sequence>MLTTLINKRSKSLLALTAGTVLLAACGQGQNGGQEASQGNAEGSSGDNAQSAEQFDRAQLRIVGSSTVYPFSSYVAEEMGATTDFRTPVVESTGSGGGFKLFCTGVAENTPDMTNASRPMKASELKMCQDNGVEDITQVMVGYDGIVVGQKSGEPALDLSREQLTKAVAAKVPQDGQLVDNPYTKWSDIDSSLPDYDILVYGPPTSSGTRDAFEELVIEHGAENIDGYNGEKPAIRQDGKFVPSGENDNLIVQKLAQNANAIGIFGYSFLEENRDKIQAAKIDGVEPKRELISSGEYPISRSMFFYTKNAHAEKIGGFDEYVTLFLSDQMASDRGALKKLGLISLPAEELDQMRQNWKNKEKVTADSLKGGHG</sequence>
<dbReference type="SUPFAM" id="SSF53850">
    <property type="entry name" value="Periplasmic binding protein-like II"/>
    <property type="match status" value="1"/>
</dbReference>
<dbReference type="Gene3D" id="3.40.190.10">
    <property type="entry name" value="Periplasmic binding protein-like II"/>
    <property type="match status" value="2"/>
</dbReference>
<dbReference type="PANTHER" id="PTHR30570">
    <property type="entry name" value="PERIPLASMIC PHOSPHATE BINDING COMPONENT OF PHOSPHATE ABC TRANSPORTER"/>
    <property type="match status" value="1"/>
</dbReference>
<proteinExistence type="predicted"/>
<accession>A0ABV2AY66</accession>
<comment type="caution">
    <text evidence="5">The sequence shown here is derived from an EMBL/GenBank/DDBJ whole genome shotgun (WGS) entry which is preliminary data.</text>
</comment>
<evidence type="ECO:0000256" key="2">
    <source>
        <dbReference type="SAM" id="MobiDB-lite"/>
    </source>
</evidence>
<evidence type="ECO:0000313" key="5">
    <source>
        <dbReference type="EMBL" id="MES1928595.1"/>
    </source>
</evidence>
<organism evidence="5 6">
    <name type="scientific">Salinisphaera dokdonensis CL-ES53</name>
    <dbReference type="NCBI Taxonomy" id="1304272"/>
    <lineage>
        <taxon>Bacteria</taxon>
        <taxon>Pseudomonadati</taxon>
        <taxon>Pseudomonadota</taxon>
        <taxon>Gammaproteobacteria</taxon>
        <taxon>Salinisphaerales</taxon>
        <taxon>Salinisphaeraceae</taxon>
        <taxon>Salinisphaera</taxon>
    </lineage>
</organism>
<feature type="region of interest" description="Disordered" evidence="2">
    <location>
        <begin position="29"/>
        <end position="52"/>
    </location>
</feature>
<evidence type="ECO:0000259" key="4">
    <source>
        <dbReference type="Pfam" id="PF12849"/>
    </source>
</evidence>
<name>A0ABV2AY66_9GAMM</name>
<dbReference type="Proteomes" id="UP001460888">
    <property type="component" value="Unassembled WGS sequence"/>
</dbReference>
<gene>
    <name evidence="5" type="ORF">SADO_05030</name>
</gene>
<feature type="signal peptide" evidence="3">
    <location>
        <begin position="1"/>
        <end position="24"/>
    </location>
</feature>
<feature type="compositionally biased region" description="Polar residues" evidence="2">
    <location>
        <begin position="33"/>
        <end position="52"/>
    </location>
</feature>
<evidence type="ECO:0000313" key="6">
    <source>
        <dbReference type="Proteomes" id="UP001460888"/>
    </source>
</evidence>
<evidence type="ECO:0000256" key="1">
    <source>
        <dbReference type="ARBA" id="ARBA00022729"/>
    </source>
</evidence>
<dbReference type="RefSeq" id="WP_353109759.1">
    <property type="nucleotide sequence ID" value="NZ_APND01000001.1"/>
</dbReference>
<dbReference type="Pfam" id="PF12849">
    <property type="entry name" value="PBP_like_2"/>
    <property type="match status" value="1"/>
</dbReference>
<protein>
    <submittedName>
        <fullName evidence="5">Phosphate binding protein</fullName>
    </submittedName>
</protein>
<dbReference type="InterPro" id="IPR024370">
    <property type="entry name" value="PBP_domain"/>
</dbReference>
<dbReference type="InterPro" id="IPR050811">
    <property type="entry name" value="Phosphate_ABC_transporter"/>
</dbReference>
<dbReference type="EMBL" id="APND01000001">
    <property type="protein sequence ID" value="MES1928595.1"/>
    <property type="molecule type" value="Genomic_DNA"/>
</dbReference>
<keyword evidence="1 3" id="KW-0732">Signal</keyword>
<evidence type="ECO:0000256" key="3">
    <source>
        <dbReference type="SAM" id="SignalP"/>
    </source>
</evidence>